<dbReference type="InterPro" id="IPR024038">
    <property type="entry name" value="MYXO-CTERM"/>
</dbReference>
<dbReference type="InterPro" id="IPR008966">
    <property type="entry name" value="Adhesion_dom_sf"/>
</dbReference>
<feature type="region of interest" description="Disordered" evidence="1">
    <location>
        <begin position="428"/>
        <end position="448"/>
    </location>
</feature>
<keyword evidence="2" id="KW-0732">Signal</keyword>
<feature type="region of interest" description="Disordered" evidence="1">
    <location>
        <begin position="507"/>
        <end position="526"/>
    </location>
</feature>
<name>A0A150T1M8_SORCE</name>
<comment type="caution">
    <text evidence="4">The sequence shown here is derived from an EMBL/GenBank/DDBJ whole genome shotgun (WGS) entry which is preliminary data.</text>
</comment>
<evidence type="ECO:0000259" key="3">
    <source>
        <dbReference type="Pfam" id="PF01345"/>
    </source>
</evidence>
<dbReference type="AlphaFoldDB" id="A0A150T1M8"/>
<evidence type="ECO:0000256" key="1">
    <source>
        <dbReference type="SAM" id="MobiDB-lite"/>
    </source>
</evidence>
<sequence length="576" mass="59558">MRKQLGITGLASLTLMGLTTASATAEPKLRIQVDQKGDFALIGSSLGQECRSSTPRPKEGTVGACGASTAESGPDLFWRSDSPADGSAEANLDITPEMARTTAVLTLPEGATVTHAFLYWAARNGGGADTEVELHHEGGFEGKVTSIDSVETVINQGKPKESHNYQSVADITSIVKESGAGAYRVGGVDVVDVRDRDDDVVFAAWWMVVFYEAPRSPMRNLALFDGLDRVSDVGWQQVELSGFKVPDAGFVAKLGIVAFEGDNTSSGDSVFFNPKNPGKPDVAEALSDALNPADNFFNSTRSALGEPVSVEGDLPRIAGTPQSMSGVDIDIVDVSSKLTPGDDRATLVATSTDELYFLAGWVTSISNFGPDFSKSTKVATDVGGLPTYRGDAIEYRITATNTGNDDAVGAVLTDVLPPGVTFVPGSLSIVEGPNAGPQTDRPGDDLGEYDPQTRTVTFRLGEGADGAKGGGIPVDGSVTVRFEVTVDADAPNVIKNQARIAAAGALGAPVSDDPTDGNGAAAGAPPTEVAVEPEDFYAAGSGMIGPCATSPGGGDGSAGWLAGLALAGLLRRRRRA</sequence>
<accession>A0A150T1M8</accession>
<dbReference type="Gene3D" id="2.60.40.740">
    <property type="match status" value="1"/>
</dbReference>
<dbReference type="SUPFAM" id="SSF49401">
    <property type="entry name" value="Bacterial adhesins"/>
    <property type="match status" value="1"/>
</dbReference>
<dbReference type="InterPro" id="IPR047589">
    <property type="entry name" value="DUF11_rpt"/>
</dbReference>
<reference evidence="4 5" key="1">
    <citation type="submission" date="2014-02" db="EMBL/GenBank/DDBJ databases">
        <title>The small core and large imbalanced accessory genome model reveals a collaborative survival strategy of Sorangium cellulosum strains in nature.</title>
        <authorList>
            <person name="Han K."/>
            <person name="Peng R."/>
            <person name="Blom J."/>
            <person name="Li Y.-Z."/>
        </authorList>
    </citation>
    <scope>NUCLEOTIDE SEQUENCE [LARGE SCALE GENOMIC DNA]</scope>
    <source>
        <strain evidence="4 5">So0149</strain>
    </source>
</reference>
<feature type="domain" description="DUF11" evidence="3">
    <location>
        <begin position="388"/>
        <end position="502"/>
    </location>
</feature>
<dbReference type="InterPro" id="IPR001434">
    <property type="entry name" value="OmcB-like_DUF11"/>
</dbReference>
<proteinExistence type="predicted"/>
<feature type="chain" id="PRO_5007569369" description="DUF11 domain-containing protein" evidence="2">
    <location>
        <begin position="26"/>
        <end position="576"/>
    </location>
</feature>
<dbReference type="NCBIfam" id="TIGR01451">
    <property type="entry name" value="B_ant_repeat"/>
    <property type="match status" value="1"/>
</dbReference>
<evidence type="ECO:0000313" key="4">
    <source>
        <dbReference type="EMBL" id="KYF98622.1"/>
    </source>
</evidence>
<evidence type="ECO:0000313" key="5">
    <source>
        <dbReference type="Proteomes" id="UP000075515"/>
    </source>
</evidence>
<protein>
    <recommendedName>
        <fullName evidence="3">DUF11 domain-containing protein</fullName>
    </recommendedName>
</protein>
<gene>
    <name evidence="4" type="ORF">BE18_24060</name>
</gene>
<dbReference type="NCBIfam" id="TIGR03901">
    <property type="entry name" value="MYXO-CTERM"/>
    <property type="match status" value="1"/>
</dbReference>
<feature type="signal peptide" evidence="2">
    <location>
        <begin position="1"/>
        <end position="25"/>
    </location>
</feature>
<dbReference type="Proteomes" id="UP000075515">
    <property type="component" value="Unassembled WGS sequence"/>
</dbReference>
<evidence type="ECO:0000256" key="2">
    <source>
        <dbReference type="SAM" id="SignalP"/>
    </source>
</evidence>
<dbReference type="Pfam" id="PF01345">
    <property type="entry name" value="DUF11"/>
    <property type="match status" value="1"/>
</dbReference>
<organism evidence="4 5">
    <name type="scientific">Sorangium cellulosum</name>
    <name type="common">Polyangium cellulosum</name>
    <dbReference type="NCBI Taxonomy" id="56"/>
    <lineage>
        <taxon>Bacteria</taxon>
        <taxon>Pseudomonadati</taxon>
        <taxon>Myxococcota</taxon>
        <taxon>Polyangia</taxon>
        <taxon>Polyangiales</taxon>
        <taxon>Polyangiaceae</taxon>
        <taxon>Sorangium</taxon>
    </lineage>
</organism>
<dbReference type="EMBL" id="JEMC01001242">
    <property type="protein sequence ID" value="KYF98622.1"/>
    <property type="molecule type" value="Genomic_DNA"/>
</dbReference>